<reference evidence="1 2" key="1">
    <citation type="submission" date="2019-06" db="EMBL/GenBank/DDBJ databases">
        <title>Genome of Methylobacterium sp. 17Sr1-39.</title>
        <authorList>
            <person name="Seo T."/>
        </authorList>
    </citation>
    <scope>NUCLEOTIDE SEQUENCE [LARGE SCALE GENOMIC DNA]</scope>
    <source>
        <strain evidence="1 2">17Sr1-39</strain>
    </source>
</reference>
<accession>A0A5C4LG55</accession>
<sequence length="74" mass="8006">MDRAAEMVLLDAETRQVGARLPFKLIEQARRRTGIGSTTDLLAFALASIAVEDDFATVLAQARGTLDPDLDIGF</sequence>
<dbReference type="EMBL" id="VDDA01000007">
    <property type="protein sequence ID" value="TNC12111.1"/>
    <property type="molecule type" value="Genomic_DNA"/>
</dbReference>
<proteinExistence type="predicted"/>
<comment type="caution">
    <text evidence="1">The sequence shown here is derived from an EMBL/GenBank/DDBJ whole genome shotgun (WGS) entry which is preliminary data.</text>
</comment>
<keyword evidence="2" id="KW-1185">Reference proteome</keyword>
<organism evidence="1 2">
    <name type="scientific">Methylobacterium terricola</name>
    <dbReference type="NCBI Taxonomy" id="2583531"/>
    <lineage>
        <taxon>Bacteria</taxon>
        <taxon>Pseudomonadati</taxon>
        <taxon>Pseudomonadota</taxon>
        <taxon>Alphaproteobacteria</taxon>
        <taxon>Hyphomicrobiales</taxon>
        <taxon>Methylobacteriaceae</taxon>
        <taxon>Methylobacterium</taxon>
    </lineage>
</organism>
<evidence type="ECO:0000313" key="2">
    <source>
        <dbReference type="Proteomes" id="UP000305267"/>
    </source>
</evidence>
<dbReference type="OrthoDB" id="7366417at2"/>
<dbReference type="Proteomes" id="UP000305267">
    <property type="component" value="Unassembled WGS sequence"/>
</dbReference>
<evidence type="ECO:0000313" key="1">
    <source>
        <dbReference type="EMBL" id="TNC12111.1"/>
    </source>
</evidence>
<gene>
    <name evidence="1" type="ORF">FF100_17945</name>
</gene>
<name>A0A5C4LG55_9HYPH</name>
<protein>
    <submittedName>
        <fullName evidence="1">Uncharacterized protein</fullName>
    </submittedName>
</protein>
<dbReference type="AlphaFoldDB" id="A0A5C4LG55"/>